<dbReference type="NCBIfam" id="TIGR04131">
    <property type="entry name" value="Bac_Flav_CTERM"/>
    <property type="match status" value="1"/>
</dbReference>
<reference evidence="1" key="3">
    <citation type="submission" date="2019-09" db="EMBL/GenBank/DDBJ databases">
        <authorList>
            <person name="Zhang D.-C."/>
        </authorList>
    </citation>
    <scope>NUCLEOTIDE SEQUENCE</scope>
    <source>
        <strain evidence="1">RU-4-M-4</strain>
    </source>
</reference>
<gene>
    <name evidence="1" type="ORF">F2B50_07480</name>
    <name evidence="2" type="ORF">FPF71_07480</name>
</gene>
<reference evidence="2 3" key="2">
    <citation type="submission" date="2019-07" db="EMBL/GenBank/DDBJ databases">
        <title>Algibacter marinivivus sp. nov., isolated from the surface of a marine red alga.</title>
        <authorList>
            <person name="Zhong X."/>
            <person name="Xu W."/>
            <person name="Zhang Y."/>
            <person name="Zhang Q."/>
            <person name="Du Z."/>
        </authorList>
    </citation>
    <scope>NUCLEOTIDE SEQUENCE [LARGE SCALE GENOMIC DNA]</scope>
    <source>
        <strain evidence="2 3">RU-4-M-4</strain>
    </source>
</reference>
<evidence type="ECO:0000313" key="1">
    <source>
        <dbReference type="EMBL" id="KAA5825742.1"/>
    </source>
</evidence>
<sequence length="479" mass="52121">MRKFTLFYIPVLFVFCFNELTYAQIVISKPNLGFTQACASPSFNTYNVSFSFSPESELEASNQFIVEFSDGTGSFSNATQVYASNAGAVTTSPVTFSFLVPNTTSGEAYRIRIKSTAPTSTSLSSNAFPAYYKLQDTPFSINNLIASGVYCSGGSYLLTIDNPGGSENDSPLQYSSLTFNWFKETGPTTSVFISEGNTLSVSEPGTFFAETNYGTCTSNSFSNRVTISEAASDSKSSISSSLGNPYCSTDGPTVLSAINANGYQWFKNGEAIEGATKQMLETNETAEYTVNIDLGNCMTSATINLDASQFSSSINVEDVNELDENESFIATVTTTTNDYEFSWFFNDVLIENATTNSYEVSEVGAYKVTVTQTVGCKSSTTYNFTAQSTFPSVEKIPNVISPNGDGANDTWIIPKAYVNGTNTEVVIINAQGNIVLQTKNYQNNWPENQIDFKDINPLYYYIITTSNGKTKKGSITVLR</sequence>
<protein>
    <submittedName>
        <fullName evidence="1">Gliding motility-associated C-terminal domain-containing protein</fullName>
    </submittedName>
</protein>
<dbReference type="Pfam" id="PF13585">
    <property type="entry name" value="CHU_C"/>
    <property type="match status" value="1"/>
</dbReference>
<dbReference type="EMBL" id="VWRS01000003">
    <property type="protein sequence ID" value="KAA5825742.1"/>
    <property type="molecule type" value="Genomic_DNA"/>
</dbReference>
<accession>A0A5M7B8P5</accession>
<evidence type="ECO:0000313" key="2">
    <source>
        <dbReference type="EMBL" id="TSJ80040.1"/>
    </source>
</evidence>
<evidence type="ECO:0000313" key="3">
    <source>
        <dbReference type="Proteomes" id="UP000315145"/>
    </source>
</evidence>
<organism evidence="1 4">
    <name type="scientific">Algibacter amylolyticus</name>
    <dbReference type="NCBI Taxonomy" id="1608400"/>
    <lineage>
        <taxon>Bacteria</taxon>
        <taxon>Pseudomonadati</taxon>
        <taxon>Bacteroidota</taxon>
        <taxon>Flavobacteriia</taxon>
        <taxon>Flavobacteriales</taxon>
        <taxon>Flavobacteriaceae</taxon>
        <taxon>Algibacter</taxon>
    </lineage>
</organism>
<name>A0A5M7B8P5_9FLAO</name>
<comment type="caution">
    <text evidence="1">The sequence shown here is derived from an EMBL/GenBank/DDBJ whole genome shotgun (WGS) entry which is preliminary data.</text>
</comment>
<dbReference type="Gene3D" id="2.60.40.10">
    <property type="entry name" value="Immunoglobulins"/>
    <property type="match status" value="1"/>
</dbReference>
<dbReference type="Proteomes" id="UP000315145">
    <property type="component" value="Unassembled WGS sequence"/>
</dbReference>
<evidence type="ECO:0000313" key="4">
    <source>
        <dbReference type="Proteomes" id="UP000322315"/>
    </source>
</evidence>
<dbReference type="RefSeq" id="WP_144116060.1">
    <property type="nucleotide sequence ID" value="NZ_JACHGE010000003.1"/>
</dbReference>
<dbReference type="EMBL" id="VMBF01000003">
    <property type="protein sequence ID" value="TSJ80040.1"/>
    <property type="molecule type" value="Genomic_DNA"/>
</dbReference>
<dbReference type="InterPro" id="IPR026341">
    <property type="entry name" value="T9SS_type_B"/>
</dbReference>
<dbReference type="Proteomes" id="UP000322315">
    <property type="component" value="Unassembled WGS sequence"/>
</dbReference>
<reference evidence="1 4" key="1">
    <citation type="journal article" date="2015" name="Int. J. Syst. Evol. Microbiol.">
        <title>Algibacter amylolyticus sp. nov., isolated from intertidal sediment.</title>
        <authorList>
            <person name="Zhang D.C."/>
            <person name="Wu J."/>
            <person name="Neuner K."/>
            <person name="Yao J."/>
            <person name="Margesin R."/>
        </authorList>
    </citation>
    <scope>NUCLEOTIDE SEQUENCE [LARGE SCALE GENOMIC DNA]</scope>
    <source>
        <strain evidence="1 4">RU-4-M-4</strain>
    </source>
</reference>
<dbReference type="InterPro" id="IPR013783">
    <property type="entry name" value="Ig-like_fold"/>
</dbReference>
<dbReference type="OrthoDB" id="678019at2"/>
<keyword evidence="3" id="KW-1185">Reference proteome</keyword>
<dbReference type="AlphaFoldDB" id="A0A5M7B8P5"/>
<proteinExistence type="predicted"/>